<dbReference type="GO" id="GO:0008610">
    <property type="term" value="P:lipid biosynthetic process"/>
    <property type="evidence" value="ECO:0007669"/>
    <property type="project" value="UniProtKB-ARBA"/>
</dbReference>
<evidence type="ECO:0000256" key="6">
    <source>
        <dbReference type="ARBA" id="ARBA00022989"/>
    </source>
</evidence>
<feature type="domain" description="Glycosyltransferase RgtA/B/C/D-like" evidence="9">
    <location>
        <begin position="81"/>
        <end position="220"/>
    </location>
</feature>
<organism evidence="10 11">
    <name type="scientific">Acidianus brierleyi</name>
    <dbReference type="NCBI Taxonomy" id="41673"/>
    <lineage>
        <taxon>Archaea</taxon>
        <taxon>Thermoproteota</taxon>
        <taxon>Thermoprotei</taxon>
        <taxon>Sulfolobales</taxon>
        <taxon>Sulfolobaceae</taxon>
        <taxon>Acidianus</taxon>
    </lineage>
</organism>
<feature type="transmembrane region" description="Helical" evidence="8">
    <location>
        <begin position="134"/>
        <end position="158"/>
    </location>
</feature>
<feature type="transmembrane region" description="Helical" evidence="8">
    <location>
        <begin position="218"/>
        <end position="239"/>
    </location>
</feature>
<dbReference type="InterPro" id="IPR038731">
    <property type="entry name" value="RgtA/B/C-like"/>
</dbReference>
<gene>
    <name evidence="10" type="ORF">DFR85_06470</name>
</gene>
<feature type="transmembrane region" description="Helical" evidence="8">
    <location>
        <begin position="105"/>
        <end position="122"/>
    </location>
</feature>
<evidence type="ECO:0000256" key="8">
    <source>
        <dbReference type="SAM" id="Phobius"/>
    </source>
</evidence>
<evidence type="ECO:0000313" key="10">
    <source>
        <dbReference type="EMBL" id="AWR94294.1"/>
    </source>
</evidence>
<evidence type="ECO:0000256" key="5">
    <source>
        <dbReference type="ARBA" id="ARBA00022692"/>
    </source>
</evidence>
<comment type="subcellular location">
    <subcellularLocation>
        <location evidence="1">Cell membrane</location>
        <topology evidence="1">Multi-pass membrane protein</topology>
    </subcellularLocation>
</comment>
<protein>
    <submittedName>
        <fullName evidence="10">Glycosyltransferase</fullName>
    </submittedName>
</protein>
<keyword evidence="6 8" id="KW-1133">Transmembrane helix</keyword>
<evidence type="ECO:0000256" key="4">
    <source>
        <dbReference type="ARBA" id="ARBA00022679"/>
    </source>
</evidence>
<evidence type="ECO:0000313" key="11">
    <source>
        <dbReference type="Proteomes" id="UP000248044"/>
    </source>
</evidence>
<feature type="transmembrane region" description="Helical" evidence="8">
    <location>
        <begin position="317"/>
        <end position="337"/>
    </location>
</feature>
<keyword evidence="2" id="KW-1003">Cell membrane</keyword>
<feature type="transmembrane region" description="Helical" evidence="8">
    <location>
        <begin position="7"/>
        <end position="27"/>
    </location>
</feature>
<evidence type="ECO:0000259" key="9">
    <source>
        <dbReference type="Pfam" id="PF13231"/>
    </source>
</evidence>
<dbReference type="KEGG" id="abri:DFR85_06470"/>
<name>A0A2U9IEC4_9CREN</name>
<keyword evidence="11" id="KW-1185">Reference proteome</keyword>
<keyword evidence="3" id="KW-0328">Glycosyltransferase</keyword>
<keyword evidence="5 8" id="KW-0812">Transmembrane</keyword>
<evidence type="ECO:0000256" key="2">
    <source>
        <dbReference type="ARBA" id="ARBA00022475"/>
    </source>
</evidence>
<evidence type="ECO:0000256" key="1">
    <source>
        <dbReference type="ARBA" id="ARBA00004651"/>
    </source>
</evidence>
<dbReference type="RefSeq" id="WP_110270175.1">
    <property type="nucleotide sequence ID" value="NZ_CP029289.2"/>
</dbReference>
<dbReference type="InterPro" id="IPR050297">
    <property type="entry name" value="LipidA_mod_glycosyltrf_83"/>
</dbReference>
<accession>A0A2U9IEC4</accession>
<dbReference type="PANTHER" id="PTHR33908">
    <property type="entry name" value="MANNOSYLTRANSFERASE YKCB-RELATED"/>
    <property type="match status" value="1"/>
</dbReference>
<reference evidence="10 11" key="1">
    <citation type="submission" date="2018-05" db="EMBL/GenBank/DDBJ databases">
        <title>Complete Genome Sequences of Extremely Thermoacidophilic, Metal-Mobilizing Type-Strain Members of the Archaeal Family Sulfolobaceae: Acidianus brierleyi DSM-1651T, Acidianus sulfidivorans DSM-18786T, Metallosphaera hakonensis DSM-7519T, and Metallosphaera prunae DSM-10039T.</title>
        <authorList>
            <person name="Counts J.A."/>
            <person name="Kelly R.M."/>
        </authorList>
    </citation>
    <scope>NUCLEOTIDE SEQUENCE [LARGE SCALE GENOMIC DNA]</scope>
    <source>
        <strain evidence="10 11">DSM 1651</strain>
    </source>
</reference>
<dbReference type="GO" id="GO:0016763">
    <property type="term" value="F:pentosyltransferase activity"/>
    <property type="evidence" value="ECO:0007669"/>
    <property type="project" value="TreeGrafter"/>
</dbReference>
<proteinExistence type="predicted"/>
<evidence type="ECO:0000256" key="3">
    <source>
        <dbReference type="ARBA" id="ARBA00022676"/>
    </source>
</evidence>
<sequence>MKKYNSIFYLALVIILIIYTYETILTFDPTFNPQADHYIGDEVWYPTAAYNILKYIFHITPKMYFPYSHESGIQYYINPEHPPLGKYFMDIFILILGYSPLAWRIPSWIMGDLIIVIGFLLSRKIIGDNIIGNLAGILTAIVIALDPTLWLLHGIALLDIYVGFFSILSLYLLISKRIVLASIALGLAMASKEPAFFLVLPFLYYLGEITNRIKIRALYSIGVPILVYALASIPIMLYFNGIMGWLHGSFLYMLGWDAENGHIALSATSQISEPWDWFLDIHPFYMGYNFYANVNPAIMFLWLFTTPIAFLFKDSRLITVTMWAWTEWLGFVLVYILGNHTLFSFYVADFGAVIDAYIVTSLFFLVQNMKNLKYKLSMKSETNDTKSSNNSSR</sequence>
<dbReference type="Pfam" id="PF13231">
    <property type="entry name" value="PMT_2"/>
    <property type="match status" value="1"/>
</dbReference>
<evidence type="ECO:0000256" key="7">
    <source>
        <dbReference type="ARBA" id="ARBA00023136"/>
    </source>
</evidence>
<dbReference type="GO" id="GO:0010041">
    <property type="term" value="P:response to iron(III) ion"/>
    <property type="evidence" value="ECO:0007669"/>
    <property type="project" value="TreeGrafter"/>
</dbReference>
<dbReference type="EMBL" id="CP029289">
    <property type="protein sequence ID" value="AWR94294.1"/>
    <property type="molecule type" value="Genomic_DNA"/>
</dbReference>
<keyword evidence="4 10" id="KW-0808">Transferase</keyword>
<keyword evidence="7 8" id="KW-0472">Membrane</keyword>
<dbReference type="PANTHER" id="PTHR33908:SF3">
    <property type="entry name" value="UNDECAPRENYL PHOSPHATE-ALPHA-4-AMINO-4-DEOXY-L-ARABINOSE ARABINOSYL TRANSFERASE"/>
    <property type="match status" value="1"/>
</dbReference>
<dbReference type="GeneID" id="36831784"/>
<dbReference type="GO" id="GO:0005886">
    <property type="term" value="C:plasma membrane"/>
    <property type="evidence" value="ECO:0007669"/>
    <property type="project" value="UniProtKB-SubCell"/>
</dbReference>
<dbReference type="OrthoDB" id="85618at2157"/>
<dbReference type="AlphaFoldDB" id="A0A2U9IEC4"/>
<feature type="transmembrane region" description="Helical" evidence="8">
    <location>
        <begin position="343"/>
        <end position="366"/>
    </location>
</feature>
<feature type="transmembrane region" description="Helical" evidence="8">
    <location>
        <begin position="290"/>
        <end position="310"/>
    </location>
</feature>
<dbReference type="Proteomes" id="UP000248044">
    <property type="component" value="Chromosome"/>
</dbReference>